<name>A0A1H8EPZ2_9RHOB</name>
<dbReference type="AlphaFoldDB" id="A0A1H8EPZ2"/>
<dbReference type="STRING" id="34002.SAMN04489859_1002163"/>
<dbReference type="Proteomes" id="UP000199054">
    <property type="component" value="Unassembled WGS sequence"/>
</dbReference>
<organism evidence="2 3">
    <name type="scientific">Paracoccus alcaliphilus</name>
    <dbReference type="NCBI Taxonomy" id="34002"/>
    <lineage>
        <taxon>Bacteria</taxon>
        <taxon>Pseudomonadati</taxon>
        <taxon>Pseudomonadota</taxon>
        <taxon>Alphaproteobacteria</taxon>
        <taxon>Rhodobacterales</taxon>
        <taxon>Paracoccaceae</taxon>
        <taxon>Paracoccus</taxon>
    </lineage>
</organism>
<proteinExistence type="predicted"/>
<dbReference type="RefSeq" id="WP_090610386.1">
    <property type="nucleotide sequence ID" value="NZ_CP067127.1"/>
</dbReference>
<keyword evidence="1" id="KW-1133">Transmembrane helix</keyword>
<evidence type="ECO:0000256" key="1">
    <source>
        <dbReference type="SAM" id="Phobius"/>
    </source>
</evidence>
<evidence type="ECO:0000313" key="3">
    <source>
        <dbReference type="Proteomes" id="UP000199054"/>
    </source>
</evidence>
<feature type="transmembrane region" description="Helical" evidence="1">
    <location>
        <begin position="24"/>
        <end position="46"/>
    </location>
</feature>
<dbReference type="OrthoDB" id="5514977at2"/>
<keyword evidence="3" id="KW-1185">Reference proteome</keyword>
<gene>
    <name evidence="2" type="ORF">SAMN04489859_1002163</name>
</gene>
<accession>A0A1H8EPZ2</accession>
<evidence type="ECO:0000313" key="2">
    <source>
        <dbReference type="EMBL" id="SEN20838.1"/>
    </source>
</evidence>
<keyword evidence="1" id="KW-0812">Transmembrane</keyword>
<sequence length="130" mass="13853">MTIQHSTKPSIGQRWEAYRPTKTALFWACIVSIIATMVVGFGWGGWVTGASSRSAAEASGKTSYSELATAICVDRFNLAPDAEARRAELGAITGNTQMRTFVEAGGWAMMPGQTTTDRTVATDCATALKV</sequence>
<keyword evidence="1" id="KW-0472">Membrane</keyword>
<reference evidence="2 3" key="1">
    <citation type="submission" date="2016-10" db="EMBL/GenBank/DDBJ databases">
        <authorList>
            <person name="de Groot N.N."/>
        </authorList>
    </citation>
    <scope>NUCLEOTIDE SEQUENCE [LARGE SCALE GENOMIC DNA]</scope>
    <source>
        <strain evidence="2 3">DSM 8512</strain>
    </source>
</reference>
<dbReference type="EMBL" id="FODE01000002">
    <property type="protein sequence ID" value="SEN20838.1"/>
    <property type="molecule type" value="Genomic_DNA"/>
</dbReference>
<protein>
    <submittedName>
        <fullName evidence="2">Uncharacterized protein</fullName>
    </submittedName>
</protein>